<dbReference type="InterPro" id="IPR001647">
    <property type="entry name" value="HTH_TetR"/>
</dbReference>
<gene>
    <name evidence="6" type="ORF">KDL01_17250</name>
</gene>
<keyword evidence="2 4" id="KW-0238">DNA-binding</keyword>
<evidence type="ECO:0000256" key="3">
    <source>
        <dbReference type="ARBA" id="ARBA00023163"/>
    </source>
</evidence>
<keyword evidence="3" id="KW-0804">Transcription</keyword>
<accession>A0A941EMA3</accession>
<evidence type="ECO:0000256" key="1">
    <source>
        <dbReference type="ARBA" id="ARBA00023015"/>
    </source>
</evidence>
<dbReference type="GO" id="GO:0003677">
    <property type="term" value="F:DNA binding"/>
    <property type="evidence" value="ECO:0007669"/>
    <property type="project" value="UniProtKB-UniRule"/>
</dbReference>
<evidence type="ECO:0000256" key="4">
    <source>
        <dbReference type="PROSITE-ProRule" id="PRU00335"/>
    </source>
</evidence>
<dbReference type="Gene3D" id="1.10.10.60">
    <property type="entry name" value="Homeodomain-like"/>
    <property type="match status" value="1"/>
</dbReference>
<dbReference type="PANTHER" id="PTHR47506:SF7">
    <property type="entry name" value="TRANSCRIPTIONAL REGULATORY PROTEIN"/>
    <property type="match status" value="1"/>
</dbReference>
<dbReference type="Pfam" id="PF00440">
    <property type="entry name" value="TetR_N"/>
    <property type="match status" value="1"/>
</dbReference>
<evidence type="ECO:0000256" key="2">
    <source>
        <dbReference type="ARBA" id="ARBA00023125"/>
    </source>
</evidence>
<dbReference type="RefSeq" id="WP_212529539.1">
    <property type="nucleotide sequence ID" value="NZ_JAGSOG010000079.1"/>
</dbReference>
<evidence type="ECO:0000259" key="5">
    <source>
        <dbReference type="PROSITE" id="PS50977"/>
    </source>
</evidence>
<proteinExistence type="predicted"/>
<organism evidence="6 7">
    <name type="scientific">Actinospica durhamensis</name>
    <dbReference type="NCBI Taxonomy" id="1508375"/>
    <lineage>
        <taxon>Bacteria</taxon>
        <taxon>Bacillati</taxon>
        <taxon>Actinomycetota</taxon>
        <taxon>Actinomycetes</taxon>
        <taxon>Catenulisporales</taxon>
        <taxon>Actinospicaceae</taxon>
        <taxon>Actinospica</taxon>
    </lineage>
</organism>
<keyword evidence="1" id="KW-0805">Transcription regulation</keyword>
<name>A0A941EMA3_9ACTN</name>
<feature type="domain" description="HTH tetR-type" evidence="5">
    <location>
        <begin position="9"/>
        <end position="69"/>
    </location>
</feature>
<dbReference type="Proteomes" id="UP000675781">
    <property type="component" value="Unassembled WGS sequence"/>
</dbReference>
<evidence type="ECO:0000313" key="6">
    <source>
        <dbReference type="EMBL" id="MBR7835025.1"/>
    </source>
</evidence>
<comment type="caution">
    <text evidence="6">The sequence shown here is derived from an EMBL/GenBank/DDBJ whole genome shotgun (WGS) entry which is preliminary data.</text>
</comment>
<dbReference type="InterPro" id="IPR036271">
    <property type="entry name" value="Tet_transcr_reg_TetR-rel_C_sf"/>
</dbReference>
<dbReference type="InterPro" id="IPR009057">
    <property type="entry name" value="Homeodomain-like_sf"/>
</dbReference>
<feature type="DNA-binding region" description="H-T-H motif" evidence="4">
    <location>
        <begin position="32"/>
        <end position="51"/>
    </location>
</feature>
<dbReference type="EMBL" id="JAGSOG010000079">
    <property type="protein sequence ID" value="MBR7835025.1"/>
    <property type="molecule type" value="Genomic_DNA"/>
</dbReference>
<dbReference type="PROSITE" id="PS50977">
    <property type="entry name" value="HTH_TETR_2"/>
    <property type="match status" value="1"/>
</dbReference>
<sequence>MRRSQEHKDETRRKILDSAGRLFKAEGIDGIGIAGLMGEAGLTNGAFYKHFASKDELVAHAVADQLEHQQQLVDALPPGRAGIEEFVHHYLSAEHCGDLAQGCPSAALLDEIGRCTGEARQAYTDGLAGLMDALARRLAPHDPDAARTAVTTAFAMMAGSVQIARAITDPAAADALLERAAVTALELFDAVAGQAGRA</sequence>
<dbReference type="Gene3D" id="1.10.357.10">
    <property type="entry name" value="Tetracycline Repressor, domain 2"/>
    <property type="match status" value="1"/>
</dbReference>
<evidence type="ECO:0000313" key="7">
    <source>
        <dbReference type="Proteomes" id="UP000675781"/>
    </source>
</evidence>
<dbReference type="AlphaFoldDB" id="A0A941EMA3"/>
<protein>
    <submittedName>
        <fullName evidence="6">TetR/AcrR family transcriptional regulator</fullName>
    </submittedName>
</protein>
<dbReference type="PANTHER" id="PTHR47506">
    <property type="entry name" value="TRANSCRIPTIONAL REGULATORY PROTEIN"/>
    <property type="match status" value="1"/>
</dbReference>
<dbReference type="SUPFAM" id="SSF48498">
    <property type="entry name" value="Tetracyclin repressor-like, C-terminal domain"/>
    <property type="match status" value="1"/>
</dbReference>
<dbReference type="PRINTS" id="PR00455">
    <property type="entry name" value="HTHTETR"/>
</dbReference>
<dbReference type="SUPFAM" id="SSF46689">
    <property type="entry name" value="Homeodomain-like"/>
    <property type="match status" value="1"/>
</dbReference>
<reference evidence="6" key="1">
    <citation type="submission" date="2021-04" db="EMBL/GenBank/DDBJ databases">
        <title>Genome based classification of Actinospica acidithermotolerans sp. nov., an actinobacterium isolated from an Indonesian hot spring.</title>
        <authorList>
            <person name="Kusuma A.B."/>
            <person name="Putra K.E."/>
            <person name="Nafisah S."/>
            <person name="Loh J."/>
            <person name="Nouioui I."/>
            <person name="Goodfellow M."/>
        </authorList>
    </citation>
    <scope>NUCLEOTIDE SEQUENCE</scope>
    <source>
        <strain evidence="6">CSCA 57</strain>
    </source>
</reference>
<keyword evidence="7" id="KW-1185">Reference proteome</keyword>